<dbReference type="RefSeq" id="WP_128554197.1">
    <property type="nucleotide sequence ID" value="NZ_QUAK01000014.1"/>
</dbReference>
<feature type="active site" evidence="6">
    <location>
        <position position="83"/>
    </location>
</feature>
<dbReference type="AlphaFoldDB" id="A0A372MBK3"/>
<dbReference type="Proteomes" id="UP000263094">
    <property type="component" value="Unassembled WGS sequence"/>
</dbReference>
<dbReference type="PROSITE" id="PS51679">
    <property type="entry name" value="SAM_MT_C5"/>
    <property type="match status" value="1"/>
</dbReference>
<dbReference type="PRINTS" id="PR00105">
    <property type="entry name" value="C5METTRFRASE"/>
</dbReference>
<comment type="similarity">
    <text evidence="6 7">Belongs to the class I-like SAM-binding methyltransferase superfamily. C5-methyltransferase family.</text>
</comment>
<evidence type="ECO:0000313" key="9">
    <source>
        <dbReference type="EMBL" id="RFU88281.1"/>
    </source>
</evidence>
<dbReference type="GO" id="GO:0044027">
    <property type="term" value="P:negative regulation of gene expression via chromosomal CpG island methylation"/>
    <property type="evidence" value="ECO:0007669"/>
    <property type="project" value="TreeGrafter"/>
</dbReference>
<gene>
    <name evidence="9" type="ORF">DY218_02420</name>
</gene>
<dbReference type="NCBIfam" id="TIGR00675">
    <property type="entry name" value="dcm"/>
    <property type="match status" value="1"/>
</dbReference>
<evidence type="ECO:0000256" key="4">
    <source>
        <dbReference type="ARBA" id="ARBA00022691"/>
    </source>
</evidence>
<organism evidence="9 10">
    <name type="scientific">Streptomyces triticagri</name>
    <dbReference type="NCBI Taxonomy" id="2293568"/>
    <lineage>
        <taxon>Bacteria</taxon>
        <taxon>Bacillati</taxon>
        <taxon>Actinomycetota</taxon>
        <taxon>Actinomycetes</taxon>
        <taxon>Kitasatosporales</taxon>
        <taxon>Streptomycetaceae</taxon>
        <taxon>Streptomyces</taxon>
    </lineage>
</organism>
<keyword evidence="2 6" id="KW-0489">Methyltransferase</keyword>
<evidence type="ECO:0000256" key="2">
    <source>
        <dbReference type="ARBA" id="ARBA00022603"/>
    </source>
</evidence>
<proteinExistence type="inferred from homology"/>
<keyword evidence="3 6" id="KW-0808">Transferase</keyword>
<dbReference type="PANTHER" id="PTHR10629:SF52">
    <property type="entry name" value="DNA (CYTOSINE-5)-METHYLTRANSFERASE 1"/>
    <property type="match status" value="1"/>
</dbReference>
<keyword evidence="10" id="KW-1185">Reference proteome</keyword>
<dbReference type="GO" id="GO:0009307">
    <property type="term" value="P:DNA restriction-modification system"/>
    <property type="evidence" value="ECO:0007669"/>
    <property type="project" value="UniProtKB-KW"/>
</dbReference>
<dbReference type="Pfam" id="PF00145">
    <property type="entry name" value="DNA_methylase"/>
    <property type="match status" value="1"/>
</dbReference>
<dbReference type="SUPFAM" id="SSF53335">
    <property type="entry name" value="S-adenosyl-L-methionine-dependent methyltransferases"/>
    <property type="match status" value="1"/>
</dbReference>
<name>A0A372MBK3_9ACTN</name>
<dbReference type="GO" id="GO:0003677">
    <property type="term" value="F:DNA binding"/>
    <property type="evidence" value="ECO:0007669"/>
    <property type="project" value="TreeGrafter"/>
</dbReference>
<evidence type="ECO:0000256" key="1">
    <source>
        <dbReference type="ARBA" id="ARBA00011975"/>
    </source>
</evidence>
<dbReference type="Gene3D" id="3.40.50.150">
    <property type="entry name" value="Vaccinia Virus protein VP39"/>
    <property type="match status" value="1"/>
</dbReference>
<evidence type="ECO:0000256" key="5">
    <source>
        <dbReference type="ARBA" id="ARBA00022747"/>
    </source>
</evidence>
<evidence type="ECO:0000256" key="6">
    <source>
        <dbReference type="PROSITE-ProRule" id="PRU01016"/>
    </source>
</evidence>
<feature type="region of interest" description="Disordered" evidence="8">
    <location>
        <begin position="200"/>
        <end position="266"/>
    </location>
</feature>
<evidence type="ECO:0000256" key="3">
    <source>
        <dbReference type="ARBA" id="ARBA00022679"/>
    </source>
</evidence>
<feature type="compositionally biased region" description="Basic residues" evidence="8">
    <location>
        <begin position="227"/>
        <end position="240"/>
    </location>
</feature>
<comment type="caution">
    <text evidence="9">The sequence shown here is derived from an EMBL/GenBank/DDBJ whole genome shotgun (WGS) entry which is preliminary data.</text>
</comment>
<dbReference type="InterPro" id="IPR029063">
    <property type="entry name" value="SAM-dependent_MTases_sf"/>
</dbReference>
<accession>A0A372MBK3</accession>
<dbReference type="GO" id="GO:0003886">
    <property type="term" value="F:DNA (cytosine-5-)-methyltransferase activity"/>
    <property type="evidence" value="ECO:0007669"/>
    <property type="project" value="UniProtKB-EC"/>
</dbReference>
<sequence length="413" mass="45306">MRPGMPAAADPVAIGSLFSGVGGLDLGVTAAIGGRTAWHAEQDPHAAQVLARHWPSVPNLGDITAIHWSDIEPVCVLTAGFPCQDLSIAGPRTGLTSSTRSGLWRHVVTAIDTLRPCLVVIENVRGLLSTRAGAHALRHVEPCPRCMGNPPTPPDLRALGVVLADLADLGYDTRWTCLRASDIGAPHARARVFLVAWPRTPSHAPAPEDPDREPGPQRRLPTPHQTQTRRPRAHPGRRGRTPSPHTTSPRRHQGLPEPTLPQRFSHPCIHRRGPHLSGRGTRLHSYGTAADTDCLRRNGRAGHRAQRSPRHEPPHCRHSPPGWWADYHPAIHRWEHLTGRPAPRPTTPGTSRLAPDFVEWMMGLPTGWVTATEDLTRPTQLRLLGNSVVPQQAVHALQFRLSASEPHDNCRNW</sequence>
<keyword evidence="5" id="KW-0680">Restriction system</keyword>
<keyword evidence="4 6" id="KW-0949">S-adenosyl-L-methionine</keyword>
<dbReference type="EC" id="2.1.1.37" evidence="1"/>
<protein>
    <recommendedName>
        <fullName evidence="1">DNA (cytosine-5-)-methyltransferase</fullName>
        <ecNumber evidence="1">2.1.1.37</ecNumber>
    </recommendedName>
</protein>
<evidence type="ECO:0000256" key="7">
    <source>
        <dbReference type="RuleBase" id="RU000416"/>
    </source>
</evidence>
<dbReference type="InterPro" id="IPR050390">
    <property type="entry name" value="C5-Methyltransferase"/>
</dbReference>
<dbReference type="InterPro" id="IPR001525">
    <property type="entry name" value="C5_MeTfrase"/>
</dbReference>
<dbReference type="PANTHER" id="PTHR10629">
    <property type="entry name" value="CYTOSINE-SPECIFIC METHYLTRANSFERASE"/>
    <property type="match status" value="1"/>
</dbReference>
<dbReference type="GO" id="GO:0032259">
    <property type="term" value="P:methylation"/>
    <property type="evidence" value="ECO:0007669"/>
    <property type="project" value="UniProtKB-KW"/>
</dbReference>
<evidence type="ECO:0000256" key="8">
    <source>
        <dbReference type="SAM" id="MobiDB-lite"/>
    </source>
</evidence>
<reference evidence="9 10" key="1">
    <citation type="submission" date="2018-08" db="EMBL/GenBank/DDBJ databases">
        <title>Isolation, diversity and antifungal activity of Actinobacteria from wheat.</title>
        <authorList>
            <person name="Han C."/>
        </authorList>
    </citation>
    <scope>NUCLEOTIDE SEQUENCE [LARGE SCALE GENOMIC DNA]</scope>
    <source>
        <strain evidence="9 10">NEAU-YY421</strain>
    </source>
</reference>
<evidence type="ECO:0000313" key="10">
    <source>
        <dbReference type="Proteomes" id="UP000263094"/>
    </source>
</evidence>
<dbReference type="EMBL" id="QUAK01000014">
    <property type="protein sequence ID" value="RFU88281.1"/>
    <property type="molecule type" value="Genomic_DNA"/>
</dbReference>
<dbReference type="OrthoDB" id="9813719at2"/>